<feature type="domain" description="Phage tail collar" evidence="1">
    <location>
        <begin position="7"/>
        <end position="63"/>
    </location>
</feature>
<reference evidence="2 3" key="1">
    <citation type="submission" date="2022-03" db="EMBL/GenBank/DDBJ databases">
        <title>Agromyces sp. isolated from the gut of P. brevitarsis seulensis larvae.</title>
        <authorList>
            <person name="Won M."/>
            <person name="Kwon S.-W."/>
        </authorList>
    </citation>
    <scope>NUCLEOTIDE SEQUENCE [LARGE SCALE GENOMIC DNA]</scope>
    <source>
        <strain evidence="2 3">KACC 16215</strain>
    </source>
</reference>
<dbReference type="Proteomes" id="UP000831304">
    <property type="component" value="Chromosome"/>
</dbReference>
<name>A0ABY4AWQ9_9MICO</name>
<accession>A0ABY4AWQ9</accession>
<dbReference type="InterPro" id="IPR037053">
    <property type="entry name" value="Phage_tail_collar_dom_sf"/>
</dbReference>
<dbReference type="Gene3D" id="3.90.1340.10">
    <property type="entry name" value="Phage tail collar domain"/>
    <property type="match status" value="1"/>
</dbReference>
<dbReference type="RefSeq" id="WP_243570131.1">
    <property type="nucleotide sequence ID" value="NZ_BAAARD010000002.1"/>
</dbReference>
<dbReference type="EMBL" id="CP094533">
    <property type="protein sequence ID" value="UOE27289.1"/>
    <property type="molecule type" value="Genomic_DNA"/>
</dbReference>
<gene>
    <name evidence="2" type="ORF">MTP13_05775</name>
</gene>
<evidence type="ECO:0000313" key="2">
    <source>
        <dbReference type="EMBL" id="UOE27289.1"/>
    </source>
</evidence>
<sequence>MADPYLGEIRRVAFNFAPKNWAFCNGQILSINTNQALFSLLGTTYGGNGSQTFALPNLQGRTPRGAGDVSGWGRVEGEEFHRLTVNEMPTHTHQVRASNGEASASSPAAAYWAATEQAAYGSGQPATQLRPAAISNAGQTAPHENRPPFLVVNYIIALSGIYPSRP</sequence>
<dbReference type="SUPFAM" id="SSF88874">
    <property type="entry name" value="Receptor-binding domain of short tail fibre protein gp12"/>
    <property type="match status" value="1"/>
</dbReference>
<dbReference type="InterPro" id="IPR011083">
    <property type="entry name" value="Phage_tail_collar_dom"/>
</dbReference>
<protein>
    <submittedName>
        <fullName evidence="2">Tail fiber protein</fullName>
    </submittedName>
</protein>
<evidence type="ECO:0000313" key="3">
    <source>
        <dbReference type="Proteomes" id="UP000831304"/>
    </source>
</evidence>
<evidence type="ECO:0000259" key="1">
    <source>
        <dbReference type="Pfam" id="PF07484"/>
    </source>
</evidence>
<dbReference type="Pfam" id="PF07484">
    <property type="entry name" value="Collar"/>
    <property type="match status" value="1"/>
</dbReference>
<proteinExistence type="predicted"/>
<keyword evidence="3" id="KW-1185">Reference proteome</keyword>
<organism evidence="2 3">
    <name type="scientific">Agromyces soli</name>
    <dbReference type="NCBI Taxonomy" id="659012"/>
    <lineage>
        <taxon>Bacteria</taxon>
        <taxon>Bacillati</taxon>
        <taxon>Actinomycetota</taxon>
        <taxon>Actinomycetes</taxon>
        <taxon>Micrococcales</taxon>
        <taxon>Microbacteriaceae</taxon>
        <taxon>Agromyces</taxon>
    </lineage>
</organism>